<organism evidence="2 3">
    <name type="scientific">Flavisolibacter tropicus</name>
    <dbReference type="NCBI Taxonomy" id="1492898"/>
    <lineage>
        <taxon>Bacteria</taxon>
        <taxon>Pseudomonadati</taxon>
        <taxon>Bacteroidota</taxon>
        <taxon>Chitinophagia</taxon>
        <taxon>Chitinophagales</taxon>
        <taxon>Chitinophagaceae</taxon>
        <taxon>Flavisolibacter</taxon>
    </lineage>
</organism>
<reference evidence="2 3" key="2">
    <citation type="journal article" date="2016" name="Int. J. Syst. Evol. Microbiol.">
        <title>Flavisolibacter tropicus sp. nov., isolated from tropical soil.</title>
        <authorList>
            <person name="Lee J.J."/>
            <person name="Kang M.S."/>
            <person name="Kim G.S."/>
            <person name="Lee C.S."/>
            <person name="Lim S."/>
            <person name="Lee J."/>
            <person name="Roh S.H."/>
            <person name="Kang H."/>
            <person name="Ha J.M."/>
            <person name="Bae S."/>
            <person name="Jung H.Y."/>
            <person name="Kim M.K."/>
        </authorList>
    </citation>
    <scope>NUCLEOTIDE SEQUENCE [LARGE SCALE GENOMIC DNA]</scope>
    <source>
        <strain evidence="2 3">LCS9</strain>
    </source>
</reference>
<dbReference type="SUPFAM" id="SSF52799">
    <property type="entry name" value="(Phosphotyrosine protein) phosphatases II"/>
    <property type="match status" value="1"/>
</dbReference>
<feature type="domain" description="Tyrosine specific protein phosphatases" evidence="1">
    <location>
        <begin position="141"/>
        <end position="198"/>
    </location>
</feature>
<dbReference type="InterPro" id="IPR026893">
    <property type="entry name" value="Tyr/Ser_Pase_IphP-type"/>
</dbReference>
<accession>A0A172TW29</accession>
<evidence type="ECO:0000259" key="1">
    <source>
        <dbReference type="PROSITE" id="PS50056"/>
    </source>
</evidence>
<dbReference type="AlphaFoldDB" id="A0A172TW29"/>
<dbReference type="RefSeq" id="WP_066405143.1">
    <property type="nucleotide sequence ID" value="NZ_CP011390.1"/>
</dbReference>
<dbReference type="STRING" id="1492898.SY85_12955"/>
<dbReference type="PROSITE" id="PS00383">
    <property type="entry name" value="TYR_PHOSPHATASE_1"/>
    <property type="match status" value="1"/>
</dbReference>
<dbReference type="Proteomes" id="UP000077177">
    <property type="component" value="Chromosome"/>
</dbReference>
<dbReference type="KEGG" id="fla:SY85_12955"/>
<dbReference type="PROSITE" id="PS50056">
    <property type="entry name" value="TYR_PHOSPHATASE_2"/>
    <property type="match status" value="1"/>
</dbReference>
<evidence type="ECO:0000313" key="3">
    <source>
        <dbReference type="Proteomes" id="UP000077177"/>
    </source>
</evidence>
<reference evidence="3" key="1">
    <citation type="submission" date="2015-01" db="EMBL/GenBank/DDBJ databases">
        <title>Flavisolibacter sp./LCS9/ whole genome sequencing.</title>
        <authorList>
            <person name="Kim M.K."/>
            <person name="Srinivasan S."/>
            <person name="Lee J.-J."/>
        </authorList>
    </citation>
    <scope>NUCLEOTIDE SEQUENCE [LARGE SCALE GENOMIC DNA]</scope>
    <source>
        <strain evidence="3">LCS9</strain>
    </source>
</reference>
<evidence type="ECO:0000313" key="2">
    <source>
        <dbReference type="EMBL" id="ANE51285.1"/>
    </source>
</evidence>
<keyword evidence="3" id="KW-1185">Reference proteome</keyword>
<dbReference type="GO" id="GO:0004721">
    <property type="term" value="F:phosphoprotein phosphatase activity"/>
    <property type="evidence" value="ECO:0007669"/>
    <property type="project" value="InterPro"/>
</dbReference>
<dbReference type="EMBL" id="CP011390">
    <property type="protein sequence ID" value="ANE51285.1"/>
    <property type="molecule type" value="Genomic_DNA"/>
</dbReference>
<sequence>MSQVIKEEVERLLPQIKQGEVTSATIEELTGKVRQAMIDDPTQGKVMGPLLAQISAAVKAQVVRPNVHWVAVEKGGLAIGHKPGGKIPFDGLKQVGASAVLTLLHENEGATPIGQQVEKAGMQWVWFPFSASRPHQGNELTQVVNLFTHLRQLLHNGCKIYIHCSAGIHRTGMITYGLLRFLGKDKREASQLLQALREVTAAQVGEDRLAWGDQFGKTQE</sequence>
<dbReference type="InterPro" id="IPR016130">
    <property type="entry name" value="Tyr_Pase_AS"/>
</dbReference>
<proteinExistence type="predicted"/>
<dbReference type="Pfam" id="PF13350">
    <property type="entry name" value="Y_phosphatase3"/>
    <property type="match status" value="1"/>
</dbReference>
<gene>
    <name evidence="2" type="ORF">SY85_12955</name>
</gene>
<dbReference type="InterPro" id="IPR000387">
    <property type="entry name" value="Tyr_Pase_dom"/>
</dbReference>
<protein>
    <recommendedName>
        <fullName evidence="1">Tyrosine specific protein phosphatases domain-containing protein</fullName>
    </recommendedName>
</protein>
<name>A0A172TW29_9BACT</name>
<dbReference type="Gene3D" id="3.90.190.10">
    <property type="entry name" value="Protein tyrosine phosphatase superfamily"/>
    <property type="match status" value="1"/>
</dbReference>
<dbReference type="InterPro" id="IPR029021">
    <property type="entry name" value="Prot-tyrosine_phosphatase-like"/>
</dbReference>
<dbReference type="OrthoDB" id="1188001at2"/>